<dbReference type="InterPro" id="IPR044278">
    <property type="entry name" value="BHLH95-like"/>
</dbReference>
<dbReference type="PANTHER" id="PTHR46772">
    <property type="entry name" value="BHLH DOMAIN-CONTAINING PROTEIN"/>
    <property type="match status" value="1"/>
</dbReference>
<dbReference type="Proteomes" id="UP000631114">
    <property type="component" value="Unassembled WGS sequence"/>
</dbReference>
<dbReference type="OrthoDB" id="690068at2759"/>
<dbReference type="CDD" id="cd11393">
    <property type="entry name" value="bHLH_AtbHLH_like"/>
    <property type="match status" value="1"/>
</dbReference>
<name>A0A835HRA6_9MAGN</name>
<evidence type="ECO:0000313" key="8">
    <source>
        <dbReference type="EMBL" id="KAF9602808.1"/>
    </source>
</evidence>
<dbReference type="AlphaFoldDB" id="A0A835HRA6"/>
<evidence type="ECO:0000259" key="7">
    <source>
        <dbReference type="Pfam" id="PF22754"/>
    </source>
</evidence>
<feature type="domain" description="BHLH" evidence="6">
    <location>
        <begin position="91"/>
        <end position="120"/>
    </location>
</feature>
<dbReference type="InterPro" id="IPR045239">
    <property type="entry name" value="bHLH95_bHLH"/>
</dbReference>
<sequence length="247" mass="26823">MSDELGQSNFLWESNSWAFSNSDNSGGSNDLKGKKSLLPSSNSLTPTPTPTPTTTPSTPAGPKRSRNGDAKNGKSSGGGGEGGGESDHEIHIWTERERRKKMRNMFSNLHALLPQLPPKKGSARAAAIDYDPSLMVTPNLLTYNSSREAYLAEQTWSSPNVVLNVCGEDAQISVCAPKKSGLFTTIVCVLEKHKIDVVTAQISSDLYKNMYTIHAHATSVSDQFQQALPVEETFKLAVGEMMFWISS</sequence>
<evidence type="ECO:0000259" key="6">
    <source>
        <dbReference type="Pfam" id="PF00010"/>
    </source>
</evidence>
<dbReference type="EMBL" id="JADFTS010000006">
    <property type="protein sequence ID" value="KAF9602808.1"/>
    <property type="molecule type" value="Genomic_DNA"/>
</dbReference>
<protein>
    <recommendedName>
        <fullName evidence="10">BHLH domain-containing protein</fullName>
    </recommendedName>
</protein>
<dbReference type="GO" id="GO:0046983">
    <property type="term" value="F:protein dimerization activity"/>
    <property type="evidence" value="ECO:0007669"/>
    <property type="project" value="InterPro"/>
</dbReference>
<dbReference type="InterPro" id="IPR011598">
    <property type="entry name" value="bHLH_dom"/>
</dbReference>
<dbReference type="GO" id="GO:0009960">
    <property type="term" value="P:endosperm development"/>
    <property type="evidence" value="ECO:0007669"/>
    <property type="project" value="InterPro"/>
</dbReference>
<dbReference type="Pfam" id="PF00010">
    <property type="entry name" value="HLH"/>
    <property type="match status" value="1"/>
</dbReference>
<keyword evidence="2" id="KW-0805">Transcription regulation</keyword>
<organism evidence="8 9">
    <name type="scientific">Coptis chinensis</name>
    <dbReference type="NCBI Taxonomy" id="261450"/>
    <lineage>
        <taxon>Eukaryota</taxon>
        <taxon>Viridiplantae</taxon>
        <taxon>Streptophyta</taxon>
        <taxon>Embryophyta</taxon>
        <taxon>Tracheophyta</taxon>
        <taxon>Spermatophyta</taxon>
        <taxon>Magnoliopsida</taxon>
        <taxon>Ranunculales</taxon>
        <taxon>Ranunculaceae</taxon>
        <taxon>Coptidoideae</taxon>
        <taxon>Coptis</taxon>
    </lineage>
</organism>
<dbReference type="Gene3D" id="4.10.280.10">
    <property type="entry name" value="Helix-loop-helix DNA-binding domain"/>
    <property type="match status" value="1"/>
</dbReference>
<evidence type="ECO:0000256" key="3">
    <source>
        <dbReference type="ARBA" id="ARBA00023163"/>
    </source>
</evidence>
<evidence type="ECO:0008006" key="10">
    <source>
        <dbReference type="Google" id="ProtNLM"/>
    </source>
</evidence>
<dbReference type="InterPro" id="IPR036638">
    <property type="entry name" value="HLH_DNA-bd_sf"/>
</dbReference>
<evidence type="ECO:0000256" key="2">
    <source>
        <dbReference type="ARBA" id="ARBA00023015"/>
    </source>
</evidence>
<dbReference type="CDD" id="cd04873">
    <property type="entry name" value="ACT_UUR-ACR-like"/>
    <property type="match status" value="1"/>
</dbReference>
<gene>
    <name evidence="8" type="ORF">IFM89_031577</name>
</gene>
<feature type="region of interest" description="Disordered" evidence="5">
    <location>
        <begin position="1"/>
        <end position="91"/>
    </location>
</feature>
<evidence type="ECO:0000313" key="9">
    <source>
        <dbReference type="Proteomes" id="UP000631114"/>
    </source>
</evidence>
<reference evidence="8 9" key="1">
    <citation type="submission" date="2020-10" db="EMBL/GenBank/DDBJ databases">
        <title>The Coptis chinensis genome and diversification of protoberbering-type alkaloids.</title>
        <authorList>
            <person name="Wang B."/>
            <person name="Shu S."/>
            <person name="Song C."/>
            <person name="Liu Y."/>
        </authorList>
    </citation>
    <scope>NUCLEOTIDE SEQUENCE [LARGE SCALE GENOMIC DNA]</scope>
    <source>
        <strain evidence="8">HL-2020</strain>
        <tissue evidence="8">Leaf</tissue>
    </source>
</reference>
<dbReference type="PANTHER" id="PTHR46772:SF8">
    <property type="entry name" value="TRANSCRIPTION FACTOR BHLH95"/>
    <property type="match status" value="1"/>
</dbReference>
<keyword evidence="4" id="KW-0539">Nucleus</keyword>
<dbReference type="Pfam" id="PF22754">
    <property type="entry name" value="bHLH-TF_ACT-like_plant"/>
    <property type="match status" value="1"/>
</dbReference>
<comment type="caution">
    <text evidence="8">The sequence shown here is derived from an EMBL/GenBank/DDBJ whole genome shotgun (WGS) entry which is preliminary data.</text>
</comment>
<dbReference type="InterPro" id="IPR054502">
    <property type="entry name" value="bHLH-TF_ACT-like_plant"/>
</dbReference>
<keyword evidence="9" id="KW-1185">Reference proteome</keyword>
<accession>A0A835HRA6</accession>
<comment type="subcellular location">
    <subcellularLocation>
        <location evidence="1">Nucleus</location>
    </subcellularLocation>
</comment>
<proteinExistence type="predicted"/>
<feature type="domain" description="Plant bHLH transcription factor ACT-like" evidence="7">
    <location>
        <begin position="163"/>
        <end position="215"/>
    </location>
</feature>
<evidence type="ECO:0000256" key="1">
    <source>
        <dbReference type="ARBA" id="ARBA00004123"/>
    </source>
</evidence>
<keyword evidence="3" id="KW-0804">Transcription</keyword>
<dbReference type="GO" id="GO:0003700">
    <property type="term" value="F:DNA-binding transcription factor activity"/>
    <property type="evidence" value="ECO:0007669"/>
    <property type="project" value="InterPro"/>
</dbReference>
<feature type="compositionally biased region" description="Low complexity" evidence="5">
    <location>
        <begin position="20"/>
        <end position="46"/>
    </location>
</feature>
<dbReference type="SUPFAM" id="SSF47459">
    <property type="entry name" value="HLH, helix-loop-helix DNA-binding domain"/>
    <property type="match status" value="1"/>
</dbReference>
<evidence type="ECO:0000256" key="4">
    <source>
        <dbReference type="ARBA" id="ARBA00023242"/>
    </source>
</evidence>
<evidence type="ECO:0000256" key="5">
    <source>
        <dbReference type="SAM" id="MobiDB-lite"/>
    </source>
</evidence>
<feature type="compositionally biased region" description="Polar residues" evidence="5">
    <location>
        <begin position="1"/>
        <end position="19"/>
    </location>
</feature>